<dbReference type="AlphaFoldDB" id="A0A219APM6"/>
<accession>A0A219APM6</accession>
<organism evidence="1 2">
    <name type="scientific">Pochonia chlamydosporia 170</name>
    <dbReference type="NCBI Taxonomy" id="1380566"/>
    <lineage>
        <taxon>Eukaryota</taxon>
        <taxon>Fungi</taxon>
        <taxon>Dikarya</taxon>
        <taxon>Ascomycota</taxon>
        <taxon>Pezizomycotina</taxon>
        <taxon>Sordariomycetes</taxon>
        <taxon>Hypocreomycetidae</taxon>
        <taxon>Hypocreales</taxon>
        <taxon>Clavicipitaceae</taxon>
        <taxon>Pochonia</taxon>
    </lineage>
</organism>
<proteinExistence type="predicted"/>
<gene>
    <name evidence="1" type="ORF">VFPPC_18021</name>
</gene>
<dbReference type="RefSeq" id="XP_022285244.1">
    <property type="nucleotide sequence ID" value="XM_022429684.1"/>
</dbReference>
<dbReference type="KEGG" id="pchm:VFPPC_18021"/>
<dbReference type="GeneID" id="33936899"/>
<evidence type="ECO:0000313" key="2">
    <source>
        <dbReference type="Proteomes" id="UP000078397"/>
    </source>
</evidence>
<comment type="caution">
    <text evidence="1">The sequence shown here is derived from an EMBL/GenBank/DDBJ whole genome shotgun (WGS) entry which is preliminary data.</text>
</comment>
<protein>
    <submittedName>
        <fullName evidence="1">Uncharacterized protein</fullName>
    </submittedName>
</protein>
<reference evidence="1 2" key="1">
    <citation type="journal article" date="2016" name="PLoS Pathog.">
        <title>Biosynthesis of antibiotic leucinostatins in bio-control fungus Purpureocillium lilacinum and their inhibition on phytophthora revealed by genome mining.</title>
        <authorList>
            <person name="Wang G."/>
            <person name="Liu Z."/>
            <person name="Lin R."/>
            <person name="Li E."/>
            <person name="Mao Z."/>
            <person name="Ling J."/>
            <person name="Yang Y."/>
            <person name="Yin W.B."/>
            <person name="Xie B."/>
        </authorList>
    </citation>
    <scope>NUCLEOTIDE SEQUENCE [LARGE SCALE GENOMIC DNA]</scope>
    <source>
        <strain evidence="1">170</strain>
    </source>
</reference>
<sequence length="150" mass="16466">MDGTNRLTRADKLNSGWLVWCGHCQQVLDWPWSMSGRKFVRHTRPDQTKLIVSIGKGQLENTHLPGTRPIPSPELTNKGGTIGGVGGASTIRDPQTGLVLALHCPRTGELERASRASGSLGSRCEDGKRRGNMLQITITNAKCCRNMRFE</sequence>
<dbReference type="EMBL" id="LSBJ02000006">
    <property type="protein sequence ID" value="OWT42766.1"/>
    <property type="molecule type" value="Genomic_DNA"/>
</dbReference>
<keyword evidence="2" id="KW-1185">Reference proteome</keyword>
<dbReference type="Proteomes" id="UP000078397">
    <property type="component" value="Unassembled WGS sequence"/>
</dbReference>
<name>A0A219APM6_METCM</name>
<evidence type="ECO:0000313" key="1">
    <source>
        <dbReference type="EMBL" id="OWT42766.1"/>
    </source>
</evidence>